<dbReference type="InterPro" id="IPR004839">
    <property type="entry name" value="Aminotransferase_I/II_large"/>
</dbReference>
<dbReference type="PANTHER" id="PTHR43643:SF6">
    <property type="entry name" value="HISTIDINOL-PHOSPHATE AMINOTRANSFERASE"/>
    <property type="match status" value="1"/>
</dbReference>
<reference evidence="12 13" key="1">
    <citation type="submission" date="2020-08" db="EMBL/GenBank/DDBJ databases">
        <title>Genome public.</title>
        <authorList>
            <person name="Liu C."/>
            <person name="Sun Q."/>
        </authorList>
    </citation>
    <scope>NUCLEOTIDE SEQUENCE [LARGE SCALE GENOMIC DNA]</scope>
    <source>
        <strain evidence="12 13">NSJ-66</strain>
    </source>
</reference>
<name>A0ABR7HA51_9FIRM</name>
<dbReference type="SUPFAM" id="SSF53448">
    <property type="entry name" value="Nucleotide-diphospho-sugar transferases"/>
    <property type="match status" value="1"/>
</dbReference>
<evidence type="ECO:0000256" key="1">
    <source>
        <dbReference type="ARBA" id="ARBA00005011"/>
    </source>
</evidence>
<dbReference type="GO" id="GO:0008483">
    <property type="term" value="F:transaminase activity"/>
    <property type="evidence" value="ECO:0007669"/>
    <property type="project" value="UniProtKB-KW"/>
</dbReference>
<feature type="domain" description="Aminotransferase class I/classII large" evidence="10">
    <location>
        <begin position="290"/>
        <end position="599"/>
    </location>
</feature>
<dbReference type="InterPro" id="IPR015424">
    <property type="entry name" value="PyrdxlP-dep_Trfase"/>
</dbReference>
<comment type="similarity">
    <text evidence="2">Belongs to the class-II pyridoxal-phosphate-dependent aminotransferase family. Histidinol-phosphate aminotransferase subfamily.</text>
</comment>
<evidence type="ECO:0000256" key="9">
    <source>
        <dbReference type="RuleBase" id="RU000481"/>
    </source>
</evidence>
<evidence type="ECO:0000256" key="3">
    <source>
        <dbReference type="ARBA" id="ARBA00022576"/>
    </source>
</evidence>
<dbReference type="InterPro" id="IPR029044">
    <property type="entry name" value="Nucleotide-diphossugar_trans"/>
</dbReference>
<dbReference type="CDD" id="cd00609">
    <property type="entry name" value="AAT_like"/>
    <property type="match status" value="1"/>
</dbReference>
<evidence type="ECO:0000259" key="11">
    <source>
        <dbReference type="Pfam" id="PF12804"/>
    </source>
</evidence>
<evidence type="ECO:0000256" key="7">
    <source>
        <dbReference type="ARBA" id="ARBA00023102"/>
    </source>
</evidence>
<dbReference type="InterPro" id="IPR015422">
    <property type="entry name" value="PyrdxlP-dep_Trfase_small"/>
</dbReference>
<dbReference type="EC" id="2.6.1.-" evidence="9"/>
<comment type="cofactor">
    <cofactor evidence="9">
        <name>pyridoxal 5'-phosphate</name>
        <dbReference type="ChEBI" id="CHEBI:597326"/>
    </cofactor>
</comment>
<keyword evidence="5 9" id="KW-0808">Transferase</keyword>
<keyword evidence="7" id="KW-0368">Histidine biosynthesis</keyword>
<keyword evidence="3 9" id="KW-0032">Aminotransferase</keyword>
<comment type="caution">
    <text evidence="12">The sequence shown here is derived from an EMBL/GenBank/DDBJ whole genome shotgun (WGS) entry which is preliminary data.</text>
</comment>
<dbReference type="SUPFAM" id="SSF53383">
    <property type="entry name" value="PLP-dependent transferases"/>
    <property type="match status" value="1"/>
</dbReference>
<dbReference type="Pfam" id="PF12804">
    <property type="entry name" value="NTP_transf_3"/>
    <property type="match status" value="1"/>
</dbReference>
<dbReference type="InterPro" id="IPR004838">
    <property type="entry name" value="NHTrfase_class1_PyrdxlP-BS"/>
</dbReference>
<comment type="pathway">
    <text evidence="1">Amino-acid biosynthesis; L-histidine biosynthesis; L-histidine from 5-phospho-alpha-D-ribose 1-diphosphate: step 7/9.</text>
</comment>
<evidence type="ECO:0000256" key="4">
    <source>
        <dbReference type="ARBA" id="ARBA00022605"/>
    </source>
</evidence>
<accession>A0ABR7HA51</accession>
<dbReference type="InterPro" id="IPR050106">
    <property type="entry name" value="HistidinolP_aminotransfase"/>
</dbReference>
<dbReference type="PANTHER" id="PTHR43643">
    <property type="entry name" value="HISTIDINOL-PHOSPHATE AMINOTRANSFERASE 2"/>
    <property type="match status" value="1"/>
</dbReference>
<keyword evidence="6" id="KW-0663">Pyridoxal phosphate</keyword>
<dbReference type="RefSeq" id="WP_187022997.1">
    <property type="nucleotide sequence ID" value="NZ_JACOPB010000009.1"/>
</dbReference>
<comment type="catalytic activity">
    <reaction evidence="8">
        <text>L-histidinol phosphate + 2-oxoglutarate = 3-(imidazol-4-yl)-2-oxopropyl phosphate + L-glutamate</text>
        <dbReference type="Rhea" id="RHEA:23744"/>
        <dbReference type="ChEBI" id="CHEBI:16810"/>
        <dbReference type="ChEBI" id="CHEBI:29985"/>
        <dbReference type="ChEBI" id="CHEBI:57766"/>
        <dbReference type="ChEBI" id="CHEBI:57980"/>
        <dbReference type="EC" id="2.6.1.9"/>
    </reaction>
</comment>
<evidence type="ECO:0000256" key="5">
    <source>
        <dbReference type="ARBA" id="ARBA00022679"/>
    </source>
</evidence>
<dbReference type="InterPro" id="IPR015421">
    <property type="entry name" value="PyrdxlP-dep_Trfase_major"/>
</dbReference>
<evidence type="ECO:0000259" key="10">
    <source>
        <dbReference type="Pfam" id="PF00155"/>
    </source>
</evidence>
<comment type="similarity">
    <text evidence="9">Belongs to the class-I pyridoxal-phosphate-dependent aminotransferase family.</text>
</comment>
<dbReference type="CDD" id="cd02523">
    <property type="entry name" value="PC_cytidylyltransferase"/>
    <property type="match status" value="1"/>
</dbReference>
<evidence type="ECO:0000256" key="6">
    <source>
        <dbReference type="ARBA" id="ARBA00022898"/>
    </source>
</evidence>
<evidence type="ECO:0000313" key="13">
    <source>
        <dbReference type="Proteomes" id="UP000634672"/>
    </source>
</evidence>
<dbReference type="InterPro" id="IPR025877">
    <property type="entry name" value="MobA-like_NTP_Trfase"/>
</dbReference>
<feature type="domain" description="MobA-like NTP transferase" evidence="11">
    <location>
        <begin position="3"/>
        <end position="122"/>
    </location>
</feature>
<dbReference type="Gene3D" id="3.40.640.10">
    <property type="entry name" value="Type I PLP-dependent aspartate aminotransferase-like (Major domain)"/>
    <property type="match status" value="1"/>
</dbReference>
<proteinExistence type="inferred from homology"/>
<dbReference type="Gene3D" id="3.90.550.10">
    <property type="entry name" value="Spore Coat Polysaccharide Biosynthesis Protein SpsA, Chain A"/>
    <property type="match status" value="1"/>
</dbReference>
<sequence>MQAIILAAGMGKRLKDLTAGNTKCMVKVNGVTLIERMLSQLDSQQLSKIVIVVGYEGNKLINYISTLNVVTTIEFIENPIYDKTNNIYSLALAKEKLLEDDTLLLESDLIFEDAVLDTLVKDPRETLALVDKYEGWMDGTVVKIGEDDSIKEFVPGKKFRFEDIPFYYKTVNIYKFSRHFSKTHYVPFLEAYSMALGNNEYYEQVLRVITMLDEPEIKAKRLDGQLWYEIDDIQDLDIASSMFVPDEEEKLKLLQVRYGGYWRYPKLKDFCYLVNPYFPPQKLIDEIKANTEKILTQYPSGASVNSLLAAKNFGVHQEHIVVGNGAAELIKDVLSLFSGNIGFIRPTFEEYPNRCQPDKCIVYIPDPVDFTYNSSDLITFFDSKNLQMLVLINPDNPSGNYINKSELLKLCNWTGQKDIRLLIDESFCDFAEEQDNTLITEEILREYPHLLVVKSISKSYGIPGARLGILASGDEEFIRTIKNGLTIWNINSFGEFYMQIAEKYKSSYKLALDKFKDERKYLWDALREIHDICVFPSQANFFMIELKGDMTSAKLAIILLIKYDIFIKDLSNKIHCDGRQFIRVSIRNHEDNEAFIQALRQVMDHE</sequence>
<dbReference type="Gene3D" id="3.90.1150.10">
    <property type="entry name" value="Aspartate Aminotransferase, domain 1"/>
    <property type="match status" value="1"/>
</dbReference>
<keyword evidence="13" id="KW-1185">Reference proteome</keyword>
<dbReference type="Proteomes" id="UP000634672">
    <property type="component" value="Unassembled WGS sequence"/>
</dbReference>
<protein>
    <recommendedName>
        <fullName evidence="9">Aminotransferase</fullName>
        <ecNumber evidence="9">2.6.1.-</ecNumber>
    </recommendedName>
</protein>
<organism evidence="12 13">
    <name type="scientific">Hungatella hominis</name>
    <dbReference type="NCBI Taxonomy" id="2763050"/>
    <lineage>
        <taxon>Bacteria</taxon>
        <taxon>Bacillati</taxon>
        <taxon>Bacillota</taxon>
        <taxon>Clostridia</taxon>
        <taxon>Lachnospirales</taxon>
        <taxon>Lachnospiraceae</taxon>
        <taxon>Hungatella</taxon>
    </lineage>
</organism>
<gene>
    <name evidence="12" type="ORF">H8S75_19075</name>
</gene>
<evidence type="ECO:0000256" key="2">
    <source>
        <dbReference type="ARBA" id="ARBA00007970"/>
    </source>
</evidence>
<dbReference type="Pfam" id="PF00155">
    <property type="entry name" value="Aminotran_1_2"/>
    <property type="match status" value="1"/>
</dbReference>
<dbReference type="PROSITE" id="PS00105">
    <property type="entry name" value="AA_TRANSFER_CLASS_1"/>
    <property type="match status" value="1"/>
</dbReference>
<evidence type="ECO:0000313" key="12">
    <source>
        <dbReference type="EMBL" id="MBC5710064.1"/>
    </source>
</evidence>
<dbReference type="EMBL" id="JACOPB010000009">
    <property type="protein sequence ID" value="MBC5710064.1"/>
    <property type="molecule type" value="Genomic_DNA"/>
</dbReference>
<keyword evidence="4" id="KW-0028">Amino-acid biosynthesis</keyword>
<evidence type="ECO:0000256" key="8">
    <source>
        <dbReference type="ARBA" id="ARBA00047481"/>
    </source>
</evidence>